<protein>
    <submittedName>
        <fullName evidence="1">Uncharacterized protein</fullName>
    </submittedName>
</protein>
<dbReference type="KEGG" id="care:LT85_1046"/>
<accession>A0A0A1F948</accession>
<dbReference type="AlphaFoldDB" id="A0A0A1F948"/>
<reference evidence="2" key="1">
    <citation type="journal article" date="2014" name="Soil Biol. Biochem.">
        <title>Structure and function of bacterial communities in ageing soils: Insights from the Mendocino ecological staircase.</title>
        <authorList>
            <person name="Uroz S."/>
            <person name="Tech J.J."/>
            <person name="Sawaya N.A."/>
            <person name="Frey-Klett P."/>
            <person name="Leveau J.H.J."/>
        </authorList>
    </citation>
    <scope>NUCLEOTIDE SEQUENCE [LARGE SCALE GENOMIC DNA]</scope>
    <source>
        <strain evidence="2">Cal35</strain>
    </source>
</reference>
<evidence type="ECO:0000313" key="2">
    <source>
        <dbReference type="Proteomes" id="UP000030302"/>
    </source>
</evidence>
<dbReference type="HOGENOM" id="CLU_3342427_0_0_4"/>
<gene>
    <name evidence="1" type="ORF">LT85_1046</name>
</gene>
<name>A0A0A1F948_9BURK</name>
<keyword evidence="2" id="KW-1185">Reference proteome</keyword>
<proteinExistence type="predicted"/>
<organism evidence="1 2">
    <name type="scientific">Collimonas arenae</name>
    <dbReference type="NCBI Taxonomy" id="279058"/>
    <lineage>
        <taxon>Bacteria</taxon>
        <taxon>Pseudomonadati</taxon>
        <taxon>Pseudomonadota</taxon>
        <taxon>Betaproteobacteria</taxon>
        <taxon>Burkholderiales</taxon>
        <taxon>Oxalobacteraceae</taxon>
        <taxon>Collimonas</taxon>
    </lineage>
</organism>
<dbReference type="Proteomes" id="UP000030302">
    <property type="component" value="Chromosome"/>
</dbReference>
<dbReference type="EMBL" id="CP009962">
    <property type="protein sequence ID" value="AIY40204.1"/>
    <property type="molecule type" value="Genomic_DNA"/>
</dbReference>
<evidence type="ECO:0000313" key="1">
    <source>
        <dbReference type="EMBL" id="AIY40204.1"/>
    </source>
</evidence>
<sequence length="37" mass="4318">MLLDPIVDHLPGVENRKLYNKFYRELEKMNEISALGA</sequence>